<reference evidence="3" key="2">
    <citation type="submission" date="2019-09" db="UniProtKB">
        <authorList>
            <consortium name="WormBaseParasite"/>
        </authorList>
    </citation>
    <scope>IDENTIFICATION</scope>
</reference>
<evidence type="ECO:0000313" key="2">
    <source>
        <dbReference type="Proteomes" id="UP000050761"/>
    </source>
</evidence>
<organism evidence="2 3">
    <name type="scientific">Heligmosomoides polygyrus</name>
    <name type="common">Parasitic roundworm</name>
    <dbReference type="NCBI Taxonomy" id="6339"/>
    <lineage>
        <taxon>Eukaryota</taxon>
        <taxon>Metazoa</taxon>
        <taxon>Ecdysozoa</taxon>
        <taxon>Nematoda</taxon>
        <taxon>Chromadorea</taxon>
        <taxon>Rhabditida</taxon>
        <taxon>Rhabditina</taxon>
        <taxon>Rhabditomorpha</taxon>
        <taxon>Strongyloidea</taxon>
        <taxon>Heligmosomidae</taxon>
        <taxon>Heligmosomoides</taxon>
    </lineage>
</organism>
<gene>
    <name evidence="1" type="ORF">HPBE_LOCUS5801</name>
</gene>
<dbReference type="EMBL" id="UZAH01025543">
    <property type="protein sequence ID" value="VDO65862.1"/>
    <property type="molecule type" value="Genomic_DNA"/>
</dbReference>
<keyword evidence="2" id="KW-1185">Reference proteome</keyword>
<protein>
    <submittedName>
        <fullName evidence="1 3">Uncharacterized protein</fullName>
    </submittedName>
</protein>
<name>A0A183FGK9_HELPZ</name>
<reference evidence="1 2" key="1">
    <citation type="submission" date="2018-11" db="EMBL/GenBank/DDBJ databases">
        <authorList>
            <consortium name="Pathogen Informatics"/>
        </authorList>
    </citation>
    <scope>NUCLEOTIDE SEQUENCE [LARGE SCALE GENOMIC DNA]</scope>
</reference>
<evidence type="ECO:0000313" key="3">
    <source>
        <dbReference type="WBParaSite" id="HPBE_0000580001-mRNA-1"/>
    </source>
</evidence>
<proteinExistence type="predicted"/>
<accession>A0A3P8B1X5</accession>
<dbReference type="AlphaFoldDB" id="A0A183FGK9"/>
<dbReference type="Proteomes" id="UP000050761">
    <property type="component" value="Unassembled WGS sequence"/>
</dbReference>
<dbReference type="OrthoDB" id="5808032at2759"/>
<accession>A0A183FGK9</accession>
<sequence>MDSLLLLCRADAFLVRGSGMFMHSEASIEDLMMQAKKIKYDGIGLTETTPRCRMFRGTVLFESACRSAVSVSVSTSTSFSLRQPMSRSDLIIRDSYDVLVVERVPQMYRLLSSRVFVEIPTSLSFRAVVVISATVDCQGDSYRCSGTCDRPAAQSSF</sequence>
<evidence type="ECO:0000313" key="1">
    <source>
        <dbReference type="EMBL" id="VDO65862.1"/>
    </source>
</evidence>
<dbReference type="WBParaSite" id="HPBE_0000580001-mRNA-1">
    <property type="protein sequence ID" value="HPBE_0000580001-mRNA-1"/>
    <property type="gene ID" value="HPBE_0000580001"/>
</dbReference>